<dbReference type="GO" id="GO:0043565">
    <property type="term" value="F:sequence-specific DNA binding"/>
    <property type="evidence" value="ECO:0007669"/>
    <property type="project" value="InterPro"/>
</dbReference>
<dbReference type="SUPFAM" id="SSF51215">
    <property type="entry name" value="Regulatory protein AraC"/>
    <property type="match status" value="1"/>
</dbReference>
<evidence type="ECO:0000313" key="6">
    <source>
        <dbReference type="Proteomes" id="UP000295136"/>
    </source>
</evidence>
<evidence type="ECO:0000256" key="1">
    <source>
        <dbReference type="ARBA" id="ARBA00023015"/>
    </source>
</evidence>
<dbReference type="InterPro" id="IPR050204">
    <property type="entry name" value="AraC_XylS_family_regulators"/>
</dbReference>
<dbReference type="PROSITE" id="PS01124">
    <property type="entry name" value="HTH_ARAC_FAMILY_2"/>
    <property type="match status" value="1"/>
</dbReference>
<name>A0A4R5EL38_9ACTN</name>
<feature type="domain" description="HTH araC/xylS-type" evidence="4">
    <location>
        <begin position="157"/>
        <end position="255"/>
    </location>
</feature>
<comment type="caution">
    <text evidence="5">The sequence shown here is derived from an EMBL/GenBank/DDBJ whole genome shotgun (WGS) entry which is preliminary data.</text>
</comment>
<organism evidence="5 6">
    <name type="scientific">Nonomuraea mesophila</name>
    <dbReference type="NCBI Taxonomy" id="2530382"/>
    <lineage>
        <taxon>Bacteria</taxon>
        <taxon>Bacillati</taxon>
        <taxon>Actinomycetota</taxon>
        <taxon>Actinomycetes</taxon>
        <taxon>Streptosporangiales</taxon>
        <taxon>Streptosporangiaceae</taxon>
        <taxon>Nonomuraea</taxon>
    </lineage>
</organism>
<dbReference type="Gene3D" id="1.10.10.60">
    <property type="entry name" value="Homeodomain-like"/>
    <property type="match status" value="2"/>
</dbReference>
<dbReference type="InterPro" id="IPR009057">
    <property type="entry name" value="Homeodomain-like_sf"/>
</dbReference>
<dbReference type="SUPFAM" id="SSF46689">
    <property type="entry name" value="Homeodomain-like"/>
    <property type="match status" value="2"/>
</dbReference>
<evidence type="ECO:0000259" key="4">
    <source>
        <dbReference type="PROSITE" id="PS01124"/>
    </source>
</evidence>
<dbReference type="Proteomes" id="UP000295136">
    <property type="component" value="Unassembled WGS sequence"/>
</dbReference>
<dbReference type="InterPro" id="IPR018060">
    <property type="entry name" value="HTH_AraC"/>
</dbReference>
<dbReference type="InterPro" id="IPR037923">
    <property type="entry name" value="HTH-like"/>
</dbReference>
<proteinExistence type="predicted"/>
<dbReference type="PANTHER" id="PTHR46796">
    <property type="entry name" value="HTH-TYPE TRANSCRIPTIONAL ACTIVATOR RHAS-RELATED"/>
    <property type="match status" value="1"/>
</dbReference>
<evidence type="ECO:0000313" key="5">
    <source>
        <dbReference type="EMBL" id="TDE35355.1"/>
    </source>
</evidence>
<dbReference type="RefSeq" id="WP_132637739.1">
    <property type="nucleotide sequence ID" value="NZ_SMLD01000140.1"/>
</dbReference>
<protein>
    <submittedName>
        <fullName evidence="5">AraC family transcriptional regulator</fullName>
    </submittedName>
</protein>
<dbReference type="EMBL" id="SMLD01000140">
    <property type="protein sequence ID" value="TDE35355.1"/>
    <property type="molecule type" value="Genomic_DNA"/>
</dbReference>
<keyword evidence="3" id="KW-0804">Transcription</keyword>
<dbReference type="AlphaFoldDB" id="A0A4R5EL38"/>
<keyword evidence="6" id="KW-1185">Reference proteome</keyword>
<dbReference type="Pfam" id="PF12833">
    <property type="entry name" value="HTH_18"/>
    <property type="match status" value="1"/>
</dbReference>
<gene>
    <name evidence="5" type="ORF">E1295_36090</name>
</gene>
<evidence type="ECO:0000256" key="3">
    <source>
        <dbReference type="ARBA" id="ARBA00023163"/>
    </source>
</evidence>
<sequence length="273" mass="29731">MRTERPLIQSPHFVIRAVECTDDHGGWSAPETASGAQIVLVRRGRFRLDAQGRELTVEPTTGYLHRSGEEVRFAHPAGGDVCTSITLTGDALTEEVDAVRSPAVRVDARLELAHRLLLRSGADPGYAAVESLLDLLLLALREQPREVSPPGRRELADRAREAILADEPGCATLVALARRLGTSPSHLSHTFRHHVGMPLSRYRNRVRLSRALTRLDQGETDLAALAAGLGFSDQAHLTRVMRGEVGHTPGRVRALLGATSTKPQRRQAAATRP</sequence>
<accession>A0A4R5EL38</accession>
<dbReference type="GO" id="GO:0003700">
    <property type="term" value="F:DNA-binding transcription factor activity"/>
    <property type="evidence" value="ECO:0007669"/>
    <property type="project" value="InterPro"/>
</dbReference>
<keyword evidence="1" id="KW-0805">Transcription regulation</keyword>
<reference evidence="5 6" key="1">
    <citation type="submission" date="2019-03" db="EMBL/GenBank/DDBJ databases">
        <title>Draft genome sequences of novel Actinobacteria.</title>
        <authorList>
            <person name="Sahin N."/>
            <person name="Ay H."/>
            <person name="Saygin H."/>
        </authorList>
    </citation>
    <scope>NUCLEOTIDE SEQUENCE [LARGE SCALE GENOMIC DNA]</scope>
    <source>
        <strain evidence="5 6">6K102</strain>
    </source>
</reference>
<keyword evidence="2" id="KW-0238">DNA-binding</keyword>
<evidence type="ECO:0000256" key="2">
    <source>
        <dbReference type="ARBA" id="ARBA00023125"/>
    </source>
</evidence>
<dbReference type="SMART" id="SM00342">
    <property type="entry name" value="HTH_ARAC"/>
    <property type="match status" value="1"/>
</dbReference>